<gene>
    <name evidence="5" type="primary">GTE12</name>
    <name evidence="5" type="ORF">QJS10_CPA01g00868</name>
</gene>
<evidence type="ECO:0000313" key="5">
    <source>
        <dbReference type="EMBL" id="KAK1324908.1"/>
    </source>
</evidence>
<proteinExistence type="predicted"/>
<feature type="region of interest" description="Disordered" evidence="3">
    <location>
        <begin position="686"/>
        <end position="747"/>
    </location>
</feature>
<evidence type="ECO:0000259" key="4">
    <source>
        <dbReference type="PROSITE" id="PS50014"/>
    </source>
</evidence>
<reference evidence="5" key="2">
    <citation type="submission" date="2023-06" db="EMBL/GenBank/DDBJ databases">
        <authorList>
            <person name="Ma L."/>
            <person name="Liu K.-W."/>
            <person name="Li Z."/>
            <person name="Hsiao Y.-Y."/>
            <person name="Qi Y."/>
            <person name="Fu T."/>
            <person name="Tang G."/>
            <person name="Zhang D."/>
            <person name="Sun W.-H."/>
            <person name="Liu D.-K."/>
            <person name="Li Y."/>
            <person name="Chen G.-Z."/>
            <person name="Liu X.-D."/>
            <person name="Liao X.-Y."/>
            <person name="Jiang Y.-T."/>
            <person name="Yu X."/>
            <person name="Hao Y."/>
            <person name="Huang J."/>
            <person name="Zhao X.-W."/>
            <person name="Ke S."/>
            <person name="Chen Y.-Y."/>
            <person name="Wu W.-L."/>
            <person name="Hsu J.-L."/>
            <person name="Lin Y.-F."/>
            <person name="Huang M.-D."/>
            <person name="Li C.-Y."/>
            <person name="Huang L."/>
            <person name="Wang Z.-W."/>
            <person name="Zhao X."/>
            <person name="Zhong W.-Y."/>
            <person name="Peng D.-H."/>
            <person name="Ahmad S."/>
            <person name="Lan S."/>
            <person name="Zhang J.-S."/>
            <person name="Tsai W.-C."/>
            <person name="Van De Peer Y."/>
            <person name="Liu Z.-J."/>
        </authorList>
    </citation>
    <scope>NUCLEOTIDE SEQUENCE</scope>
    <source>
        <strain evidence="5">CP</strain>
        <tissue evidence="5">Leaves</tissue>
    </source>
</reference>
<dbReference type="CDD" id="cd04369">
    <property type="entry name" value="Bromodomain"/>
    <property type="match status" value="1"/>
</dbReference>
<feature type="compositionally biased region" description="Polar residues" evidence="3">
    <location>
        <begin position="584"/>
        <end position="616"/>
    </location>
</feature>
<feature type="compositionally biased region" description="Polar residues" evidence="3">
    <location>
        <begin position="718"/>
        <end position="733"/>
    </location>
</feature>
<feature type="compositionally biased region" description="Basic and acidic residues" evidence="3">
    <location>
        <begin position="292"/>
        <end position="302"/>
    </location>
</feature>
<dbReference type="InterPro" id="IPR051831">
    <property type="entry name" value="Bromodomain_contain_prot"/>
</dbReference>
<dbReference type="SMART" id="SM00297">
    <property type="entry name" value="BROMO"/>
    <property type="match status" value="1"/>
</dbReference>
<dbReference type="SUPFAM" id="SSF47370">
    <property type="entry name" value="Bromodomain"/>
    <property type="match status" value="1"/>
</dbReference>
<feature type="compositionally biased region" description="Polar residues" evidence="3">
    <location>
        <begin position="550"/>
        <end position="564"/>
    </location>
</feature>
<dbReference type="PANTHER" id="PTHR22881">
    <property type="entry name" value="BROMODOMAIN CONTAINING PROTEIN"/>
    <property type="match status" value="1"/>
</dbReference>
<feature type="domain" description="Bromo" evidence="4">
    <location>
        <begin position="198"/>
        <end position="268"/>
    </location>
</feature>
<keyword evidence="6" id="KW-1185">Reference proteome</keyword>
<feature type="region of interest" description="Disordered" evidence="3">
    <location>
        <begin position="528"/>
        <end position="620"/>
    </location>
</feature>
<accession>A0AAV9FKA8</accession>
<comment type="caution">
    <text evidence="5">The sequence shown here is derived from an EMBL/GenBank/DDBJ whole genome shotgun (WGS) entry which is preliminary data.</text>
</comment>
<feature type="compositionally biased region" description="Basic and acidic residues" evidence="3">
    <location>
        <begin position="152"/>
        <end position="165"/>
    </location>
</feature>
<feature type="region of interest" description="Disordered" evidence="3">
    <location>
        <begin position="1"/>
        <end position="67"/>
    </location>
</feature>
<evidence type="ECO:0000313" key="6">
    <source>
        <dbReference type="Proteomes" id="UP001180020"/>
    </source>
</evidence>
<dbReference type="InterPro" id="IPR036427">
    <property type="entry name" value="Bromodomain-like_sf"/>
</dbReference>
<dbReference type="InterPro" id="IPR018359">
    <property type="entry name" value="Bromodomain_CS"/>
</dbReference>
<dbReference type="Pfam" id="PF00439">
    <property type="entry name" value="Bromodomain"/>
    <property type="match status" value="1"/>
</dbReference>
<feature type="compositionally biased region" description="Basic and acidic residues" evidence="3">
    <location>
        <begin position="565"/>
        <end position="583"/>
    </location>
</feature>
<dbReference type="Proteomes" id="UP001180020">
    <property type="component" value="Unassembled WGS sequence"/>
</dbReference>
<feature type="compositionally biased region" description="Polar residues" evidence="3">
    <location>
        <begin position="166"/>
        <end position="181"/>
    </location>
</feature>
<evidence type="ECO:0000256" key="2">
    <source>
        <dbReference type="PROSITE-ProRule" id="PRU00035"/>
    </source>
</evidence>
<dbReference type="InterPro" id="IPR001487">
    <property type="entry name" value="Bromodomain"/>
</dbReference>
<dbReference type="EMBL" id="JAUJYO010000001">
    <property type="protein sequence ID" value="KAK1324908.1"/>
    <property type="molecule type" value="Genomic_DNA"/>
</dbReference>
<dbReference type="PANTHER" id="PTHR22881:SF42">
    <property type="entry name" value="DNA-BINDING BROMODOMAIN-CONTAINING PROTEIN"/>
    <property type="match status" value="1"/>
</dbReference>
<dbReference type="Gene3D" id="1.20.920.10">
    <property type="entry name" value="Bromodomain-like"/>
    <property type="match status" value="1"/>
</dbReference>
<dbReference type="PRINTS" id="PR00503">
    <property type="entry name" value="BROMODOMAIN"/>
</dbReference>
<name>A0AAV9FKA8_ACOCL</name>
<dbReference type="AlphaFoldDB" id="A0AAV9FKA8"/>
<feature type="compositionally biased region" description="Basic residues" evidence="3">
    <location>
        <begin position="16"/>
        <end position="27"/>
    </location>
</feature>
<sequence length="1032" mass="115018">MGRLAESPAVVAAERRKGRPRKKRKGRPERSASGNRTSSSRRSSVRLRRSGGRRRLEEESEEEEEEIEWRREKKLKLVLKLDQTSRRRRSSPSSEESEEEEERGTDGRDRRRRRSKKRRIDDEEDDDDDYVAESDGGDAYARSDVVGSDDEKEGRQDLTPKRTERTGSVSGTGTLLKTQPRTPLPDRKTLELILDKLQKKDIYGVYAEPVDPEELPDYYDVIEHPMDFGTVRRNLDRSAYSNLEQLERDVFLICTNAMQYNAPHTIYFKQARSIQELAKKKFEKLRADVESIETEHKSEQKNESTPAPIKPIEKSTSRIGLEHLGSDFSAGAVASPEDMHTTQAADVNGVIEGNSFLDEAKSEKLEDISVLNHGEIVAFPSSVSAKSTPSKLGRKPVTLEENRRATYTTFNQPVPQSDSVFTTVENETKKLVAVEHNAEYSYARSLACFAAALGPTAWKIASKKIEQALPSGMKFGRGWVGDYEPFPAPVVFIQNHNHQEPSHSATSQTMTRRDSGCRDVFNAYLPKGSNEKEDLKHTHDNSKMNGQLCVRNSQTSPTVDSSNRTLKEWDNKKEFKATHDGDQSRQSSLRNLQNSPGMEGSSKASNPTKENFSSQRTFEEKLGLRGGVTAQINLNMAAMLSPRQNSSGLGFRQPDTSVSREVLEKHSASTGSPQYHMPIPTSRNNVHPEPFKQPKAVTARGNSLTSHASQDDTKISKQDSVNHSSTMSSTYVENSPCRPEYLPASSTKKMPEIFSTNRNHTQSEPHKYPHAVAGQAHHHTSLPGSSSLDINAVRFLDVNAAANNPDSDRPSTSQLDFGFNRQAGAVTHFASRGHEQGSVDNLSLMRMFAKKMPNQLHDQKTTSDASSVTPMRMNNSNVPPTVATPWINVGAAERKWVDTSMQIGAGSLYNPSREASIPASRAIENASMSVSLQSNNDRSIPRFLQQTVRTADVDPQFQNKGFMIFPQLGPTNLQQLHGQLPWRGLVPHVQQKQKTDVLRPDLNIGFQSPGSPARQSSGILVDSQQPDLALQL</sequence>
<protein>
    <submittedName>
        <fullName evidence="5">Transcription factor GTE12</fullName>
    </submittedName>
</protein>
<feature type="compositionally biased region" description="Basic residues" evidence="3">
    <location>
        <begin position="43"/>
        <end position="53"/>
    </location>
</feature>
<evidence type="ECO:0000256" key="1">
    <source>
        <dbReference type="ARBA" id="ARBA00023117"/>
    </source>
</evidence>
<feature type="region of interest" description="Disordered" evidence="3">
    <location>
        <begin position="80"/>
        <end position="187"/>
    </location>
</feature>
<evidence type="ECO:0000256" key="3">
    <source>
        <dbReference type="SAM" id="MobiDB-lite"/>
    </source>
</evidence>
<feature type="compositionally biased region" description="Basic and acidic residues" evidence="3">
    <location>
        <begin position="529"/>
        <end position="542"/>
    </location>
</feature>
<feature type="compositionally biased region" description="Low complexity" evidence="3">
    <location>
        <begin position="31"/>
        <end position="42"/>
    </location>
</feature>
<feature type="compositionally biased region" description="Acidic residues" evidence="3">
    <location>
        <begin position="122"/>
        <end position="136"/>
    </location>
</feature>
<reference evidence="5" key="1">
    <citation type="journal article" date="2023" name="Nat. Commun.">
        <title>Diploid and tetraploid genomes of Acorus and the evolution of monocots.</title>
        <authorList>
            <person name="Ma L."/>
            <person name="Liu K.W."/>
            <person name="Li Z."/>
            <person name="Hsiao Y.Y."/>
            <person name="Qi Y."/>
            <person name="Fu T."/>
            <person name="Tang G.D."/>
            <person name="Zhang D."/>
            <person name="Sun W.H."/>
            <person name="Liu D.K."/>
            <person name="Li Y."/>
            <person name="Chen G.Z."/>
            <person name="Liu X.D."/>
            <person name="Liao X.Y."/>
            <person name="Jiang Y.T."/>
            <person name="Yu X."/>
            <person name="Hao Y."/>
            <person name="Huang J."/>
            <person name="Zhao X.W."/>
            <person name="Ke S."/>
            <person name="Chen Y.Y."/>
            <person name="Wu W.L."/>
            <person name="Hsu J.L."/>
            <person name="Lin Y.F."/>
            <person name="Huang M.D."/>
            <person name="Li C.Y."/>
            <person name="Huang L."/>
            <person name="Wang Z.W."/>
            <person name="Zhao X."/>
            <person name="Zhong W.Y."/>
            <person name="Peng D.H."/>
            <person name="Ahmad S."/>
            <person name="Lan S."/>
            <person name="Zhang J.S."/>
            <person name="Tsai W.C."/>
            <person name="Van de Peer Y."/>
            <person name="Liu Z.J."/>
        </authorList>
    </citation>
    <scope>NUCLEOTIDE SEQUENCE</scope>
    <source>
        <strain evidence="5">CP</strain>
    </source>
</reference>
<dbReference type="PROSITE" id="PS00633">
    <property type="entry name" value="BROMODOMAIN_1"/>
    <property type="match status" value="1"/>
</dbReference>
<feature type="region of interest" description="Disordered" evidence="3">
    <location>
        <begin position="292"/>
        <end position="311"/>
    </location>
</feature>
<dbReference type="PROSITE" id="PS50014">
    <property type="entry name" value="BROMODOMAIN_2"/>
    <property type="match status" value="1"/>
</dbReference>
<feature type="compositionally biased region" description="Acidic residues" evidence="3">
    <location>
        <begin position="58"/>
        <end position="67"/>
    </location>
</feature>
<organism evidence="5 6">
    <name type="scientific">Acorus calamus</name>
    <name type="common">Sweet flag</name>
    <dbReference type="NCBI Taxonomy" id="4465"/>
    <lineage>
        <taxon>Eukaryota</taxon>
        <taxon>Viridiplantae</taxon>
        <taxon>Streptophyta</taxon>
        <taxon>Embryophyta</taxon>
        <taxon>Tracheophyta</taxon>
        <taxon>Spermatophyta</taxon>
        <taxon>Magnoliopsida</taxon>
        <taxon>Liliopsida</taxon>
        <taxon>Acoraceae</taxon>
        <taxon>Acorus</taxon>
    </lineage>
</organism>
<keyword evidence="1 2" id="KW-0103">Bromodomain</keyword>